<protein>
    <recommendedName>
        <fullName evidence="3">Lipoprotein</fullName>
    </recommendedName>
</protein>
<evidence type="ECO:0008006" key="3">
    <source>
        <dbReference type="Google" id="ProtNLM"/>
    </source>
</evidence>
<dbReference type="Proteomes" id="UP001380186">
    <property type="component" value="Chromosome"/>
</dbReference>
<accession>A0ABN7CAN6</accession>
<evidence type="ECO:0000313" key="2">
    <source>
        <dbReference type="Proteomes" id="UP001380186"/>
    </source>
</evidence>
<reference evidence="1 2" key="1">
    <citation type="journal article" date="2020" name="Microbes Environ.">
        <title>Synthetic bacterial community of duckweed: a simple and stable system to study plant-microbe interactions.</title>
        <authorList>
            <person name="Ishizawa H."/>
            <person name="Tada M."/>
            <person name="Kuroda M."/>
            <person name="Inoue D."/>
            <person name="Futamata H."/>
            <person name="Ike M."/>
        </authorList>
    </citation>
    <scope>NUCLEOTIDE SEQUENCE [LARGE SCALE GENOMIC DNA]</scope>
    <source>
        <strain evidence="1 2">DW100</strain>
    </source>
</reference>
<evidence type="ECO:0000313" key="1">
    <source>
        <dbReference type="EMBL" id="BEV03436.1"/>
    </source>
</evidence>
<proteinExistence type="predicted"/>
<dbReference type="EMBL" id="AP029022">
    <property type="protein sequence ID" value="BEV03436.1"/>
    <property type="molecule type" value="Genomic_DNA"/>
</dbReference>
<gene>
    <name evidence="1" type="ORF">CRDW_08100</name>
</gene>
<keyword evidence="2" id="KW-1185">Reference proteome</keyword>
<sequence length="139" mass="16256">MLSFVSCQTKKIINSTKYENLSSEKKQEVDGYLADAKKMVSKKDNEIVLLFQYNCFFGKKITINNTYTKDFPKSDKVHYGQSIVNFSKNLGEIKIKLSDGKSFSISQKKGYDYITICYNEKSEILYIHYYDYPKMLIEE</sequence>
<name>A0ABN7CAN6_9FLAO</name>
<organism evidence="1 2">
    <name type="scientific">Chryseobacterium gambrini</name>
    <dbReference type="NCBI Taxonomy" id="373672"/>
    <lineage>
        <taxon>Bacteria</taxon>
        <taxon>Pseudomonadati</taxon>
        <taxon>Bacteroidota</taxon>
        <taxon>Flavobacteriia</taxon>
        <taxon>Flavobacteriales</taxon>
        <taxon>Weeksellaceae</taxon>
        <taxon>Chryseobacterium group</taxon>
        <taxon>Chryseobacterium</taxon>
    </lineage>
</organism>